<dbReference type="RefSeq" id="WP_092731487.1">
    <property type="nucleotide sequence ID" value="NZ_FNPC01000003.1"/>
</dbReference>
<reference evidence="2" key="1">
    <citation type="submission" date="2016-10" db="EMBL/GenBank/DDBJ databases">
        <authorList>
            <person name="Varghese N."/>
            <person name="Submissions S."/>
        </authorList>
    </citation>
    <scope>NUCLEOTIDE SEQUENCE [LARGE SCALE GENOMIC DNA]</scope>
    <source>
        <strain evidence="2">DC30,IBRC 10041,KCTC 4046</strain>
    </source>
</reference>
<organism evidence="1 2">
    <name type="scientific">Halopenitus persicus</name>
    <dbReference type="NCBI Taxonomy" id="1048396"/>
    <lineage>
        <taxon>Archaea</taxon>
        <taxon>Methanobacteriati</taxon>
        <taxon>Methanobacteriota</taxon>
        <taxon>Stenosarchaea group</taxon>
        <taxon>Halobacteria</taxon>
        <taxon>Halobacteriales</taxon>
        <taxon>Haloferacaceae</taxon>
        <taxon>Halopenitus</taxon>
    </lineage>
</organism>
<dbReference type="OrthoDB" id="205286at2157"/>
<protein>
    <submittedName>
        <fullName evidence="1">Uncharacterized protein</fullName>
    </submittedName>
</protein>
<dbReference type="EMBL" id="FNPC01000003">
    <property type="protein sequence ID" value="SDY13119.1"/>
    <property type="molecule type" value="Genomic_DNA"/>
</dbReference>
<dbReference type="Proteomes" id="UP000199079">
    <property type="component" value="Unassembled WGS sequence"/>
</dbReference>
<keyword evidence="2" id="KW-1185">Reference proteome</keyword>
<evidence type="ECO:0000313" key="1">
    <source>
        <dbReference type="EMBL" id="SDY13119.1"/>
    </source>
</evidence>
<dbReference type="Pfam" id="PF20127">
    <property type="entry name" value="DUF6517"/>
    <property type="match status" value="1"/>
</dbReference>
<name>A0A1H3HEP1_9EURY</name>
<dbReference type="InterPro" id="IPR045396">
    <property type="entry name" value="DUF6517"/>
</dbReference>
<dbReference type="PROSITE" id="PS51257">
    <property type="entry name" value="PROKAR_LIPOPROTEIN"/>
    <property type="match status" value="1"/>
</dbReference>
<sequence>MPTRRSIVGGIGAATLASASGCLGFLTGSEPLEESASPARVQPNVSEATGYELQGIEEQTLEETFEIAGQERTVIATNAVATYEKSFEIPLLGDARAGVFAVVSTPAFEIAGQSLNPVSEYGEAELVDLVASQYEGLRVTDERARTTATTLGTDYEVAIFAGTATFQGQEVDVNVHTGSLRHEEDFLIPVGIYPQQLADQERANVETLLDSLEHPVEA</sequence>
<proteinExistence type="predicted"/>
<gene>
    <name evidence="1" type="ORF">SAMN05216564_103218</name>
</gene>
<evidence type="ECO:0000313" key="2">
    <source>
        <dbReference type="Proteomes" id="UP000199079"/>
    </source>
</evidence>
<dbReference type="AlphaFoldDB" id="A0A1H3HEP1"/>
<accession>A0A1H3HEP1</accession>